<dbReference type="AlphaFoldDB" id="A0AAD6T1C4"/>
<dbReference type="EMBL" id="JARJCM010000038">
    <property type="protein sequence ID" value="KAJ7037322.1"/>
    <property type="molecule type" value="Genomic_DNA"/>
</dbReference>
<evidence type="ECO:0000256" key="3">
    <source>
        <dbReference type="SAM" id="SignalP"/>
    </source>
</evidence>
<feature type="chain" id="PRO_5042267478" evidence="3">
    <location>
        <begin position="20"/>
        <end position="242"/>
    </location>
</feature>
<accession>A0AAD6T1C4</accession>
<name>A0AAD6T1C4_9AGAR</name>
<protein>
    <submittedName>
        <fullName evidence="4">Antifreeze protein</fullName>
    </submittedName>
</protein>
<dbReference type="InterPro" id="IPR021884">
    <property type="entry name" value="Ice-bd_prot"/>
</dbReference>
<comment type="caution">
    <text evidence="4">The sequence shown here is derived from an EMBL/GenBank/DDBJ whole genome shotgun (WGS) entry which is preliminary data.</text>
</comment>
<gene>
    <name evidence="4" type="ORF">C8F04DRAFT_1257238</name>
</gene>
<organism evidence="4 5">
    <name type="scientific">Mycena alexandri</name>
    <dbReference type="NCBI Taxonomy" id="1745969"/>
    <lineage>
        <taxon>Eukaryota</taxon>
        <taxon>Fungi</taxon>
        <taxon>Dikarya</taxon>
        <taxon>Basidiomycota</taxon>
        <taxon>Agaricomycotina</taxon>
        <taxon>Agaricomycetes</taxon>
        <taxon>Agaricomycetidae</taxon>
        <taxon>Agaricales</taxon>
        <taxon>Marasmiineae</taxon>
        <taxon>Mycenaceae</taxon>
        <taxon>Mycena</taxon>
    </lineage>
</organism>
<sequence length="242" mass="24586">MISTFLTISFLATIGSVMAQVGPGAVNLRTAGNYAILAQTGITCVPTCREILESAPAPAASTFITGCSLILDSSGKFSTSSQVTGEVFAADYATPTPATLTVAIGDMQTAYTDAMGRTPPNFLNLGSGAIGGLTLTPGLYRWNSGVTINSDVTIAGGASDTWIFQVIGTLTMANAVHMTLTGGALPKNIVWVVTGAVTTGTTSVFQGVILGKTGITLKTGATANSRLLAQTAVSLQQATVNN</sequence>
<evidence type="ECO:0000313" key="5">
    <source>
        <dbReference type="Proteomes" id="UP001218188"/>
    </source>
</evidence>
<evidence type="ECO:0000256" key="2">
    <source>
        <dbReference type="ARBA" id="ARBA00022729"/>
    </source>
</evidence>
<evidence type="ECO:0000313" key="4">
    <source>
        <dbReference type="EMBL" id="KAJ7037322.1"/>
    </source>
</evidence>
<comment type="similarity">
    <text evidence="1">Belongs to the ice-binding protein family.</text>
</comment>
<keyword evidence="5" id="KW-1185">Reference proteome</keyword>
<proteinExistence type="inferred from homology"/>
<keyword evidence="2 3" id="KW-0732">Signal</keyword>
<evidence type="ECO:0000256" key="1">
    <source>
        <dbReference type="ARBA" id="ARBA00005445"/>
    </source>
</evidence>
<dbReference type="Pfam" id="PF11999">
    <property type="entry name" value="Ice_binding"/>
    <property type="match status" value="1"/>
</dbReference>
<dbReference type="Proteomes" id="UP001218188">
    <property type="component" value="Unassembled WGS sequence"/>
</dbReference>
<feature type="signal peptide" evidence="3">
    <location>
        <begin position="1"/>
        <end position="19"/>
    </location>
</feature>
<reference evidence="4" key="1">
    <citation type="submission" date="2023-03" db="EMBL/GenBank/DDBJ databases">
        <title>Massive genome expansion in bonnet fungi (Mycena s.s.) driven by repeated elements and novel gene families across ecological guilds.</title>
        <authorList>
            <consortium name="Lawrence Berkeley National Laboratory"/>
            <person name="Harder C.B."/>
            <person name="Miyauchi S."/>
            <person name="Viragh M."/>
            <person name="Kuo A."/>
            <person name="Thoen E."/>
            <person name="Andreopoulos B."/>
            <person name="Lu D."/>
            <person name="Skrede I."/>
            <person name="Drula E."/>
            <person name="Henrissat B."/>
            <person name="Morin E."/>
            <person name="Kohler A."/>
            <person name="Barry K."/>
            <person name="LaButti K."/>
            <person name="Morin E."/>
            <person name="Salamov A."/>
            <person name="Lipzen A."/>
            <person name="Mereny Z."/>
            <person name="Hegedus B."/>
            <person name="Baldrian P."/>
            <person name="Stursova M."/>
            <person name="Weitz H."/>
            <person name="Taylor A."/>
            <person name="Grigoriev I.V."/>
            <person name="Nagy L.G."/>
            <person name="Martin F."/>
            <person name="Kauserud H."/>
        </authorList>
    </citation>
    <scope>NUCLEOTIDE SEQUENCE</scope>
    <source>
        <strain evidence="4">CBHHK200</strain>
    </source>
</reference>